<name>A0A1H7JQ27_9GAMM</name>
<dbReference type="AlphaFoldDB" id="A0A1H7JQ27"/>
<dbReference type="InterPro" id="IPR008969">
    <property type="entry name" value="CarboxyPept-like_regulatory"/>
</dbReference>
<dbReference type="Gene3D" id="2.60.40.420">
    <property type="entry name" value="Cupredoxins - blue copper proteins"/>
    <property type="match status" value="1"/>
</dbReference>
<sequence length="225" mass="24718">MNNGKSVFGCLAWLGLGLFLATPVSAAQLQVIDASTGEPLENAVIEVQIPDASPAAGYITQVTQRDATFIPHVSVVAVGSRVIFPNRDTTRHHVFSFSPAKVFDLELYLQDTPPPVIFDQAGVVVLGCNIHDHMQAFIVVSDAPHIVRTDADGRVTMPDLPAGRHALRIWHPRLDDTHQRWWEGQITQGETRTVALDLEARLPVPAEPSALQERFRQALQDHEGS</sequence>
<keyword evidence="1" id="KW-0732">Signal</keyword>
<feature type="signal peptide" evidence="1">
    <location>
        <begin position="1"/>
        <end position="26"/>
    </location>
</feature>
<evidence type="ECO:0008006" key="4">
    <source>
        <dbReference type="Google" id="ProtNLM"/>
    </source>
</evidence>
<reference evidence="3" key="1">
    <citation type="submission" date="2016-10" db="EMBL/GenBank/DDBJ databases">
        <authorList>
            <person name="Varghese N."/>
            <person name="Submissions S."/>
        </authorList>
    </citation>
    <scope>NUCLEOTIDE SEQUENCE [LARGE SCALE GENOMIC DNA]</scope>
    <source>
        <strain evidence="3">CGMCC 1.9150</strain>
    </source>
</reference>
<gene>
    <name evidence="2" type="ORF">SAMN04488129_104117</name>
</gene>
<protein>
    <recommendedName>
        <fullName evidence="4">Plastocyanin</fullName>
    </recommendedName>
</protein>
<feature type="chain" id="PRO_5011657079" description="Plastocyanin" evidence="1">
    <location>
        <begin position="27"/>
        <end position="225"/>
    </location>
</feature>
<dbReference type="SUPFAM" id="SSF49464">
    <property type="entry name" value="Carboxypeptidase regulatory domain-like"/>
    <property type="match status" value="1"/>
</dbReference>
<proteinExistence type="predicted"/>
<dbReference type="SUPFAM" id="SSF49503">
    <property type="entry name" value="Cupredoxins"/>
    <property type="match status" value="1"/>
</dbReference>
<evidence type="ECO:0000256" key="1">
    <source>
        <dbReference type="SAM" id="SignalP"/>
    </source>
</evidence>
<dbReference type="STRING" id="650850.SAMN04488129_104117"/>
<dbReference type="EMBL" id="FOBC01000004">
    <property type="protein sequence ID" value="SEK76751.1"/>
    <property type="molecule type" value="Genomic_DNA"/>
</dbReference>
<evidence type="ECO:0000313" key="2">
    <source>
        <dbReference type="EMBL" id="SEK76751.1"/>
    </source>
</evidence>
<dbReference type="OrthoDB" id="9772097at2"/>
<dbReference type="CDD" id="cd04221">
    <property type="entry name" value="MauL"/>
    <property type="match status" value="1"/>
</dbReference>
<organism evidence="2 3">
    <name type="scientific">Halomonas daqiaonensis</name>
    <dbReference type="NCBI Taxonomy" id="650850"/>
    <lineage>
        <taxon>Bacteria</taxon>
        <taxon>Pseudomonadati</taxon>
        <taxon>Pseudomonadota</taxon>
        <taxon>Gammaproteobacteria</taxon>
        <taxon>Oceanospirillales</taxon>
        <taxon>Halomonadaceae</taxon>
        <taxon>Halomonas</taxon>
    </lineage>
</organism>
<dbReference type="InterPro" id="IPR034242">
    <property type="entry name" value="MauL"/>
</dbReference>
<dbReference type="Proteomes" id="UP000198807">
    <property type="component" value="Unassembled WGS sequence"/>
</dbReference>
<accession>A0A1H7JQ27</accession>
<dbReference type="InterPro" id="IPR008972">
    <property type="entry name" value="Cupredoxin"/>
</dbReference>
<evidence type="ECO:0000313" key="3">
    <source>
        <dbReference type="Proteomes" id="UP000198807"/>
    </source>
</evidence>
<keyword evidence="3" id="KW-1185">Reference proteome</keyword>
<dbReference type="RefSeq" id="WP_089710989.1">
    <property type="nucleotide sequence ID" value="NZ_FOBC01000004.1"/>
</dbReference>